<organism evidence="1">
    <name type="scientific">Zea mays</name>
    <name type="common">Maize</name>
    <dbReference type="NCBI Taxonomy" id="4577"/>
    <lineage>
        <taxon>Eukaryota</taxon>
        <taxon>Viridiplantae</taxon>
        <taxon>Streptophyta</taxon>
        <taxon>Embryophyta</taxon>
        <taxon>Tracheophyta</taxon>
        <taxon>Spermatophyta</taxon>
        <taxon>Magnoliopsida</taxon>
        <taxon>Liliopsida</taxon>
        <taxon>Poales</taxon>
        <taxon>Poaceae</taxon>
        <taxon>PACMAD clade</taxon>
        <taxon>Panicoideae</taxon>
        <taxon>Andropogonodae</taxon>
        <taxon>Andropogoneae</taxon>
        <taxon>Tripsacinae</taxon>
        <taxon>Zea</taxon>
    </lineage>
</organism>
<dbReference type="EMBL" id="CM000784">
    <property type="protein sequence ID" value="AQK99726.1"/>
    <property type="molecule type" value="Genomic_DNA"/>
</dbReference>
<gene>
    <name evidence="1" type="ORF">ZEAMMB73_Zm00001d012524</name>
</gene>
<proteinExistence type="predicted"/>
<protein>
    <submittedName>
        <fullName evidence="1">SKU5 similar 13</fullName>
    </submittedName>
</protein>
<accession>A0A1D6G9B2</accession>
<dbReference type="SUPFAM" id="SSF49503">
    <property type="entry name" value="Cupredoxins"/>
    <property type="match status" value="1"/>
</dbReference>
<evidence type="ECO:0000313" key="1">
    <source>
        <dbReference type="EMBL" id="AQK99726.1"/>
    </source>
</evidence>
<name>A0A1D6G9B2_MAIZE</name>
<dbReference type="InterPro" id="IPR008972">
    <property type="entry name" value="Cupredoxin"/>
</dbReference>
<reference evidence="1" key="1">
    <citation type="submission" date="2015-12" db="EMBL/GenBank/DDBJ databases">
        <title>Update maize B73 reference genome by single molecule sequencing technologies.</title>
        <authorList>
            <consortium name="Maize Genome Sequencing Project"/>
            <person name="Ware D."/>
        </authorList>
    </citation>
    <scope>NUCLEOTIDE SEQUENCE</scope>
    <source>
        <tissue evidence="1">Seedling</tissue>
    </source>
</reference>
<sequence length="164" mass="17799">MVWSAGMATMRGASAAALLVLALAAAVARAEDPYHFFEWKVTYGTRTIMGTAQKVILINDMFPGPTINCSSSPTPTSRTTAARSSACRCHRPTAPSRASTDRARCCTQLKESERGLFLAFPSLASLVCPLLVYSLSLFFFVRFRGIIPKNKKTKGLKTSSCMHA</sequence>
<dbReference type="AlphaFoldDB" id="A0A1D6G9B2"/>
<dbReference type="ExpressionAtlas" id="A0A1D6G9B2">
    <property type="expression patterns" value="baseline and differential"/>
</dbReference>